<evidence type="ECO:0008006" key="5">
    <source>
        <dbReference type="Google" id="ProtNLM"/>
    </source>
</evidence>
<feature type="chain" id="PRO_5046252346" description="Outer membrane protein beta-barrel domain-containing protein" evidence="2">
    <location>
        <begin position="25"/>
        <end position="186"/>
    </location>
</feature>
<feature type="signal peptide" evidence="2">
    <location>
        <begin position="1"/>
        <end position="24"/>
    </location>
</feature>
<dbReference type="InterPro" id="IPR011250">
    <property type="entry name" value="OMP/PagP_B-barrel"/>
</dbReference>
<evidence type="ECO:0000256" key="1">
    <source>
        <dbReference type="ARBA" id="ARBA00004442"/>
    </source>
</evidence>
<accession>A0ABZ1ARG2</accession>
<dbReference type="SUPFAM" id="SSF56925">
    <property type="entry name" value="OMPA-like"/>
    <property type="match status" value="1"/>
</dbReference>
<proteinExistence type="predicted"/>
<keyword evidence="4" id="KW-1185">Reference proteome</keyword>
<keyword evidence="2" id="KW-0732">Signal</keyword>
<organism evidence="3 4">
    <name type="scientific">Aromatoleum evansii</name>
    <name type="common">Azoarcus evansii</name>
    <dbReference type="NCBI Taxonomy" id="59406"/>
    <lineage>
        <taxon>Bacteria</taxon>
        <taxon>Pseudomonadati</taxon>
        <taxon>Pseudomonadota</taxon>
        <taxon>Betaproteobacteria</taxon>
        <taxon>Rhodocyclales</taxon>
        <taxon>Rhodocyclaceae</taxon>
        <taxon>Aromatoleum</taxon>
    </lineage>
</organism>
<dbReference type="Gene3D" id="2.40.160.20">
    <property type="match status" value="1"/>
</dbReference>
<gene>
    <name evidence="3" type="ORF">U5817_07330</name>
</gene>
<dbReference type="EMBL" id="CP141259">
    <property type="protein sequence ID" value="WRL47844.1"/>
    <property type="molecule type" value="Genomic_DNA"/>
</dbReference>
<dbReference type="RefSeq" id="WP_169132633.1">
    <property type="nucleotide sequence ID" value="NZ_CAWPLS010000313.1"/>
</dbReference>
<comment type="subcellular location">
    <subcellularLocation>
        <location evidence="1">Cell outer membrane</location>
    </subcellularLocation>
</comment>
<name>A0ABZ1ARG2_AROEV</name>
<dbReference type="Proteomes" id="UP001626593">
    <property type="component" value="Chromosome"/>
</dbReference>
<reference evidence="3 4" key="1">
    <citation type="submission" date="2023-12" db="EMBL/GenBank/DDBJ databases">
        <title>A. evansii MAY27, complete genome.</title>
        <authorList>
            <person name="Wang Y."/>
        </authorList>
    </citation>
    <scope>NUCLEOTIDE SEQUENCE [LARGE SCALE GENOMIC DNA]</scope>
    <source>
        <strain evidence="3 4">MAY27</strain>
    </source>
</reference>
<evidence type="ECO:0000313" key="3">
    <source>
        <dbReference type="EMBL" id="WRL47844.1"/>
    </source>
</evidence>
<protein>
    <recommendedName>
        <fullName evidence="5">Outer membrane protein beta-barrel domain-containing protein</fullName>
    </recommendedName>
</protein>
<evidence type="ECO:0000256" key="2">
    <source>
        <dbReference type="SAM" id="SignalP"/>
    </source>
</evidence>
<sequence length="186" mass="20002">MLEVGRIRGVLAAALCVCAGSASAGEWQFLPILKDGYKPDFVLSAVGGALDPKGADRHTYAGLELAMNCGLFQTPTGVVRTKISYGGYDHDGLEYRTFEVNPRWTVPVAQNLSFGVGPGIGYVRTEVGSRDTHMFAWQVGADLDYRMGRMSLGVGARWQDTLDKTVAPGTNGAENWLVQAKIGLAF</sequence>
<evidence type="ECO:0000313" key="4">
    <source>
        <dbReference type="Proteomes" id="UP001626593"/>
    </source>
</evidence>